<organism evidence="3 4">
    <name type="scientific">Goekera deserti</name>
    <dbReference type="NCBI Taxonomy" id="2497753"/>
    <lineage>
        <taxon>Bacteria</taxon>
        <taxon>Bacillati</taxon>
        <taxon>Actinomycetota</taxon>
        <taxon>Actinomycetes</taxon>
        <taxon>Geodermatophilales</taxon>
        <taxon>Geodermatophilaceae</taxon>
        <taxon>Goekera</taxon>
    </lineage>
</organism>
<dbReference type="AlphaFoldDB" id="A0A7K3WGS8"/>
<evidence type="ECO:0000313" key="3">
    <source>
        <dbReference type="EMBL" id="NEL55705.1"/>
    </source>
</evidence>
<sequence length="886" mass="96888">MDTRTLLERWRSEARAAEPLAHELWVDREPVPPAELARLEGLLGRVLPPSYREFLATTDGWPPTGRSRHGLRRATQVGWFATVDRPAFLQAQRAYAHMYPGVERSEVTLMSRALVISPVGEDTLLLDPEDVDPATGEWACWSVDWHTWAPVPVARSFRDALERRLLEHVALSGTRWALVDDAVEHLYRDLLAGELGARAALSELVDLDWRAALIAAQFDAFGTIDRPDHSLLVDGLWSGTVGGVSPDEAASNDVLVQELLPLYLQRLTESSGSVSDVVQQAPGPIADRLQALVDERDPMRGLVADFSYAPAFAAQMETAREQVRSGDLVGAWETVRQALPSWTPRNGDHLAPLGLYYDGTLRILLIPPPAPGEPAPELTRVLRLQHERQQAWLSGPLWAIPRAEAEPMDLKWHSARTLAVLQTPFRAATLPAAPEAVPVDEEVLAAEIPAGPAPSLLAPSDQPEPVLGAEWSAVAHLTTRELLQRWRSEAVGEAIASPGAWDGHRGPAGAEALRTLEDRLGTPLPPSYRQFLSVCDGWPATRGFIAGLAPTPAVGWFRDLEPDWVQIWLEMEPMVGRTLMVSKPGGDVLLLDPGDVDPESGEWACSRFWKEGPVPLGRSFRAGLEDLYRDFLSYGDPIPSVTLDQAADDVEQAYLAILAGDLTARDRLEEVLTTTWRAWLLAAQFDAFGAGSAVSDHSTSVNHLWWGIGDVSTDEALVDQVLIEDLLPLYVVRMVESGLNAEYQAGRAPRAVADEIRRLLAEIADGSGPAAVFSYAPEFSTQVEVARGQIAAGEPDAAWHTVRAALPTWRPMSSNHLAPLGLYYDKDLRRALAHPNRVDQQVHEPAVPSVPAGAAPRATPSVVPGDQLHPGRLLEVLRTPFRSPEA</sequence>
<reference evidence="3 4" key="1">
    <citation type="submission" date="2020-02" db="EMBL/GenBank/DDBJ databases">
        <title>The whole genome sequence of CPCC 205119.</title>
        <authorList>
            <person name="Jiang Z."/>
        </authorList>
    </citation>
    <scope>NUCLEOTIDE SEQUENCE [LARGE SCALE GENOMIC DNA]</scope>
    <source>
        <strain evidence="3 4">CPCC 205119</strain>
    </source>
</reference>
<feature type="domain" description="Knr4/Smi1-like" evidence="2">
    <location>
        <begin position="30"/>
        <end position="163"/>
    </location>
</feature>
<evidence type="ECO:0000256" key="1">
    <source>
        <dbReference type="SAM" id="MobiDB-lite"/>
    </source>
</evidence>
<comment type="caution">
    <text evidence="3">The sequence shown here is derived from an EMBL/GenBank/DDBJ whole genome shotgun (WGS) entry which is preliminary data.</text>
</comment>
<proteinExistence type="predicted"/>
<evidence type="ECO:0000259" key="2">
    <source>
        <dbReference type="SMART" id="SM00860"/>
    </source>
</evidence>
<name>A0A7K3WGS8_9ACTN</name>
<protein>
    <submittedName>
        <fullName evidence="3">SMI1/KNR4 family protein</fullName>
    </submittedName>
</protein>
<gene>
    <name evidence="3" type="ORF">G1H19_17120</name>
</gene>
<accession>A0A7K3WGS8</accession>
<dbReference type="Gene3D" id="3.40.1580.10">
    <property type="entry name" value="SMI1/KNR4-like"/>
    <property type="match status" value="2"/>
</dbReference>
<dbReference type="EMBL" id="JAAGWK010000025">
    <property type="protein sequence ID" value="NEL55705.1"/>
    <property type="molecule type" value="Genomic_DNA"/>
</dbReference>
<dbReference type="RefSeq" id="WP_152728272.1">
    <property type="nucleotide sequence ID" value="NZ_JAABOZ010000010.1"/>
</dbReference>
<dbReference type="InterPro" id="IPR037883">
    <property type="entry name" value="Knr4/Smi1-like_sf"/>
</dbReference>
<feature type="compositionally biased region" description="Low complexity" evidence="1">
    <location>
        <begin position="845"/>
        <end position="858"/>
    </location>
</feature>
<dbReference type="SMART" id="SM00860">
    <property type="entry name" value="SMI1_KNR4"/>
    <property type="match status" value="2"/>
</dbReference>
<dbReference type="Pfam" id="PF09346">
    <property type="entry name" value="SMI1_KNR4"/>
    <property type="match status" value="1"/>
</dbReference>
<dbReference type="InterPro" id="IPR018958">
    <property type="entry name" value="Knr4/Smi1-like_dom"/>
</dbReference>
<dbReference type="Proteomes" id="UP000470470">
    <property type="component" value="Unassembled WGS sequence"/>
</dbReference>
<evidence type="ECO:0000313" key="4">
    <source>
        <dbReference type="Proteomes" id="UP000470470"/>
    </source>
</evidence>
<dbReference type="SUPFAM" id="SSF160631">
    <property type="entry name" value="SMI1/KNR4-like"/>
    <property type="match status" value="2"/>
</dbReference>
<keyword evidence="4" id="KW-1185">Reference proteome</keyword>
<feature type="domain" description="Knr4/Smi1-like" evidence="2">
    <location>
        <begin position="507"/>
        <end position="630"/>
    </location>
</feature>
<feature type="region of interest" description="Disordered" evidence="1">
    <location>
        <begin position="837"/>
        <end position="868"/>
    </location>
</feature>